<dbReference type="PANTHER" id="PTHR33908:SF11">
    <property type="entry name" value="MEMBRANE PROTEIN"/>
    <property type="match status" value="1"/>
</dbReference>
<comment type="subcellular location">
    <subcellularLocation>
        <location evidence="1">Cell membrane</location>
        <topology evidence="1">Multi-pass membrane protein</topology>
    </subcellularLocation>
</comment>
<keyword evidence="4" id="KW-0808">Transferase</keyword>
<feature type="transmembrane region" description="Helical" evidence="8">
    <location>
        <begin position="125"/>
        <end position="141"/>
    </location>
</feature>
<feature type="transmembrane region" description="Helical" evidence="8">
    <location>
        <begin position="12"/>
        <end position="31"/>
    </location>
</feature>
<evidence type="ECO:0000256" key="5">
    <source>
        <dbReference type="ARBA" id="ARBA00022692"/>
    </source>
</evidence>
<accession>A0ABS0U5H8</accession>
<keyword evidence="10" id="KW-1185">Reference proteome</keyword>
<dbReference type="RefSeq" id="WP_198689641.1">
    <property type="nucleotide sequence ID" value="NZ_CAWPUD010000032.1"/>
</dbReference>
<evidence type="ECO:0000256" key="2">
    <source>
        <dbReference type="ARBA" id="ARBA00022475"/>
    </source>
</evidence>
<evidence type="ECO:0000256" key="1">
    <source>
        <dbReference type="ARBA" id="ARBA00004651"/>
    </source>
</evidence>
<name>A0ABS0U5H8_9GAMM</name>
<feature type="transmembrane region" description="Helical" evidence="8">
    <location>
        <begin position="402"/>
        <end position="428"/>
    </location>
</feature>
<reference evidence="9 10" key="1">
    <citation type="submission" date="2020-08" db="EMBL/GenBank/DDBJ databases">
        <title>Description of Xenorhabdus lircayensis sp. nov., the symbiotic bacterium associated with the entomopathogenic nematode Steirnernema unicornum.</title>
        <authorList>
            <person name="Castaneda-Alvarez C."/>
            <person name="Prodan S."/>
            <person name="Zamorano A."/>
            <person name="San-Blas E."/>
            <person name="Aballay E."/>
        </authorList>
    </citation>
    <scope>NUCLEOTIDE SEQUENCE [LARGE SCALE GENOMIC DNA]</scope>
    <source>
        <strain evidence="9 10">VLS</strain>
    </source>
</reference>
<keyword evidence="3" id="KW-0328">Glycosyltransferase</keyword>
<feature type="transmembrane region" description="Helical" evidence="8">
    <location>
        <begin position="218"/>
        <end position="242"/>
    </location>
</feature>
<feature type="transmembrane region" description="Helical" evidence="8">
    <location>
        <begin position="72"/>
        <end position="89"/>
    </location>
</feature>
<keyword evidence="7 8" id="KW-0472">Membrane</keyword>
<evidence type="ECO:0008006" key="11">
    <source>
        <dbReference type="Google" id="ProtNLM"/>
    </source>
</evidence>
<feature type="transmembrane region" description="Helical" evidence="8">
    <location>
        <begin position="148"/>
        <end position="168"/>
    </location>
</feature>
<keyword evidence="5 8" id="KW-0812">Transmembrane</keyword>
<organism evidence="9 10">
    <name type="scientific">Xenorhabdus lircayensis</name>
    <dbReference type="NCBI Taxonomy" id="2763499"/>
    <lineage>
        <taxon>Bacteria</taxon>
        <taxon>Pseudomonadati</taxon>
        <taxon>Pseudomonadota</taxon>
        <taxon>Gammaproteobacteria</taxon>
        <taxon>Enterobacterales</taxon>
        <taxon>Morganellaceae</taxon>
        <taxon>Xenorhabdus</taxon>
    </lineage>
</organism>
<dbReference type="Proteomes" id="UP000696184">
    <property type="component" value="Unassembled WGS sequence"/>
</dbReference>
<feature type="transmembrane region" description="Helical" evidence="8">
    <location>
        <begin position="96"/>
        <end position="113"/>
    </location>
</feature>
<evidence type="ECO:0000256" key="3">
    <source>
        <dbReference type="ARBA" id="ARBA00022676"/>
    </source>
</evidence>
<evidence type="ECO:0000256" key="8">
    <source>
        <dbReference type="SAM" id="Phobius"/>
    </source>
</evidence>
<dbReference type="PANTHER" id="PTHR33908">
    <property type="entry name" value="MANNOSYLTRANSFERASE YKCB-RELATED"/>
    <property type="match status" value="1"/>
</dbReference>
<feature type="transmembrane region" description="Helical" evidence="8">
    <location>
        <begin position="276"/>
        <end position="297"/>
    </location>
</feature>
<evidence type="ECO:0000313" key="10">
    <source>
        <dbReference type="Proteomes" id="UP000696184"/>
    </source>
</evidence>
<proteinExistence type="predicted"/>
<protein>
    <recommendedName>
        <fullName evidence="11">Dolichyl-phosphate-mannose-protein mannosyltransferase family protein</fullName>
    </recommendedName>
</protein>
<feature type="transmembrane region" description="Helical" evidence="8">
    <location>
        <begin position="180"/>
        <end position="206"/>
    </location>
</feature>
<comment type="caution">
    <text evidence="9">The sequence shown here is derived from an EMBL/GenBank/DDBJ whole genome shotgun (WGS) entry which is preliminary data.</text>
</comment>
<feature type="transmembrane region" description="Helical" evidence="8">
    <location>
        <begin position="440"/>
        <end position="459"/>
    </location>
</feature>
<feature type="transmembrane region" description="Helical" evidence="8">
    <location>
        <begin position="309"/>
        <end position="327"/>
    </location>
</feature>
<evidence type="ECO:0000313" key="9">
    <source>
        <dbReference type="EMBL" id="MBI6548857.1"/>
    </source>
</evidence>
<evidence type="ECO:0000256" key="6">
    <source>
        <dbReference type="ARBA" id="ARBA00022989"/>
    </source>
</evidence>
<evidence type="ECO:0000256" key="7">
    <source>
        <dbReference type="ARBA" id="ARBA00023136"/>
    </source>
</evidence>
<dbReference type="EMBL" id="JACOII010000034">
    <property type="protein sequence ID" value="MBI6548857.1"/>
    <property type="molecule type" value="Genomic_DNA"/>
</dbReference>
<sequence length="569" mass="65364">MNNPNKLSQTDIKALLLFIAFMLLYLLPGIYGHTPWKQDENYSFGIIQTMYETGNWLVTMNAGQPFMEKPPLYYWTATSFIYLLSHWLPMHDAARTASLFFSVINFSFFILLSRRVFDVKDFTDSRIWIAFALYASAPGLVRHSHDMFTDTSLIAGTTIGLYGLLGLIKNEKTGYSCLWLIIGTVTTLLSKGVFIPGLLWICLILAPVFLKRCRTQQYWLSALLSGGIALVLILPWPVMLFIEHPDLFKVWFWDNNIGRFLGFSVEDLGARGNWTIIPEAVLFFALPSGVLAFIFILKHPIKTLSDEHYFLCAAFVVLGVALLQTSVSGRALYLLPFIAPMAILATEVFIKLPEVIYKYLSRCFSTIWFVLILFLWSSYFLALSTDYKHWLTPFGRWLPMSYQMHFSGFIFVVAVLITAVWAAKNWLLSKSPALRAAQNWVLGIATVWGVVFTLFIGWIDYAKGYKDVFLDLKQKLAGVYLYQDNQCMASYNLGESEAPMLYYYSHILHQQQNIFETPEKCDWLIILSEEIESAPKGMVLFWHGHRPDEDREKLIVYKKVELEDKKSNE</sequence>
<gene>
    <name evidence="9" type="ORF">H8A87_09020</name>
</gene>
<dbReference type="InterPro" id="IPR050297">
    <property type="entry name" value="LipidA_mod_glycosyltrf_83"/>
</dbReference>
<keyword evidence="2" id="KW-1003">Cell membrane</keyword>
<feature type="transmembrane region" description="Helical" evidence="8">
    <location>
        <begin position="359"/>
        <end position="382"/>
    </location>
</feature>
<feature type="transmembrane region" description="Helical" evidence="8">
    <location>
        <begin position="333"/>
        <end position="352"/>
    </location>
</feature>
<keyword evidence="6 8" id="KW-1133">Transmembrane helix</keyword>
<evidence type="ECO:0000256" key="4">
    <source>
        <dbReference type="ARBA" id="ARBA00022679"/>
    </source>
</evidence>